<name>A0A7R8CMX3_LEPSM</name>
<keyword evidence="3 6" id="KW-0812">Transmembrane</keyword>
<keyword evidence="6" id="KW-0297">G-protein coupled receptor</keyword>
<dbReference type="EMBL" id="HG994581">
    <property type="protein sequence ID" value="CAF2867139.1"/>
    <property type="molecule type" value="Genomic_DNA"/>
</dbReference>
<dbReference type="Pfam" id="PF00001">
    <property type="entry name" value="7tm_1"/>
    <property type="match status" value="1"/>
</dbReference>
<proteinExistence type="inferred from homology"/>
<evidence type="ECO:0000256" key="1">
    <source>
        <dbReference type="ARBA" id="ARBA00004370"/>
    </source>
</evidence>
<reference evidence="8" key="1">
    <citation type="submission" date="2021-02" db="EMBL/GenBank/DDBJ databases">
        <authorList>
            <person name="Bekaert M."/>
        </authorList>
    </citation>
    <scope>NUCLEOTIDE SEQUENCE</scope>
    <source>
        <strain evidence="8">IoA-00</strain>
    </source>
</reference>
<dbReference type="InterPro" id="IPR052954">
    <property type="entry name" value="GPCR-Ligand_Int"/>
</dbReference>
<dbReference type="Proteomes" id="UP000675881">
    <property type="component" value="Chromosome 2"/>
</dbReference>
<evidence type="ECO:0000313" key="8">
    <source>
        <dbReference type="EMBL" id="CAF2867139.1"/>
    </source>
</evidence>
<dbReference type="SUPFAM" id="SSF81321">
    <property type="entry name" value="Family A G protein-coupled receptor-like"/>
    <property type="match status" value="1"/>
</dbReference>
<keyword evidence="4" id="KW-1133">Transmembrane helix</keyword>
<evidence type="ECO:0000256" key="4">
    <source>
        <dbReference type="ARBA" id="ARBA00022989"/>
    </source>
</evidence>
<dbReference type="AlphaFoldDB" id="A0A7R8CMX3"/>
<dbReference type="PROSITE" id="PS00237">
    <property type="entry name" value="G_PROTEIN_RECEP_F1_1"/>
    <property type="match status" value="1"/>
</dbReference>
<evidence type="ECO:0000256" key="2">
    <source>
        <dbReference type="ARBA" id="ARBA00010663"/>
    </source>
</evidence>
<dbReference type="PANTHER" id="PTHR46641:SF2">
    <property type="entry name" value="FMRFAMIDE RECEPTOR"/>
    <property type="match status" value="1"/>
</dbReference>
<accession>A0A7R8CMX3</accession>
<protein>
    <submittedName>
        <fullName evidence="8">(salmon louse) hypothetical protein</fullName>
    </submittedName>
</protein>
<dbReference type="InterPro" id="IPR000276">
    <property type="entry name" value="GPCR_Rhodpsn"/>
</dbReference>
<keyword evidence="6" id="KW-0675">Receptor</keyword>
<organism evidence="8 9">
    <name type="scientific">Lepeophtheirus salmonis</name>
    <name type="common">Salmon louse</name>
    <name type="synonym">Caligus salmonis</name>
    <dbReference type="NCBI Taxonomy" id="72036"/>
    <lineage>
        <taxon>Eukaryota</taxon>
        <taxon>Metazoa</taxon>
        <taxon>Ecdysozoa</taxon>
        <taxon>Arthropoda</taxon>
        <taxon>Crustacea</taxon>
        <taxon>Multicrustacea</taxon>
        <taxon>Hexanauplia</taxon>
        <taxon>Copepoda</taxon>
        <taxon>Siphonostomatoida</taxon>
        <taxon>Caligidae</taxon>
        <taxon>Lepeophtheirus</taxon>
    </lineage>
</organism>
<sequence>MIQKIATLCLSCHYYIGTRGFSNSANIPFIIKMENNFIPIRLNNLSYLGYEDTDCPTSDQASEYLINQVKFWVEGVSLSLVAIIGAIGNILSIIVLSHPDLRNSFNLLLIGLSIFDSIYVFVSFLEALRKSFGIVSNVHLQLYPHFIYPSQMISLTGSVFLIISISFERYISVHHPLDYNQAMNDCSATYRRLWKFFNSSHYIFFFMFNLPKFFETRVISIPGNSTTLKIGVTKMRLSPAYSTYITLSEFFVLGVIPVLLLVYFNGKIYRDIKEREQRLRRPERNAKVVSHSCFGKQGPSHSPPFLEQDNIPSRTPVQSRVVTISNNVRRRSTEDKMARLFMTIVFMFLICHIPRITLNFYEMFTLKTALKCADRQLPTISVWVEIMMSVSNFILVVNSSVNIIIYGAFNIQFRKAAKKKMGQTSYAYSIPYLKTK</sequence>
<dbReference type="OrthoDB" id="10011262at2759"/>
<evidence type="ECO:0000256" key="6">
    <source>
        <dbReference type="RuleBase" id="RU000688"/>
    </source>
</evidence>
<evidence type="ECO:0000313" key="9">
    <source>
        <dbReference type="Proteomes" id="UP000675881"/>
    </source>
</evidence>
<keyword evidence="9" id="KW-1185">Reference proteome</keyword>
<gene>
    <name evidence="8" type="ORF">LSAA_6715</name>
</gene>
<comment type="subcellular location">
    <subcellularLocation>
        <location evidence="1">Membrane</location>
    </subcellularLocation>
</comment>
<feature type="domain" description="G-protein coupled receptors family 1 profile" evidence="7">
    <location>
        <begin position="88"/>
        <end position="406"/>
    </location>
</feature>
<dbReference type="InterPro" id="IPR017452">
    <property type="entry name" value="GPCR_Rhodpsn_7TM"/>
</dbReference>
<keyword evidence="6" id="KW-0807">Transducer</keyword>
<comment type="similarity">
    <text evidence="2 6">Belongs to the G-protein coupled receptor 1 family.</text>
</comment>
<dbReference type="PRINTS" id="PR00237">
    <property type="entry name" value="GPCRRHODOPSN"/>
</dbReference>
<dbReference type="Gene3D" id="1.20.1070.10">
    <property type="entry name" value="Rhodopsin 7-helix transmembrane proteins"/>
    <property type="match status" value="1"/>
</dbReference>
<dbReference type="PANTHER" id="PTHR46641">
    <property type="entry name" value="FMRFAMIDE RECEPTOR-RELATED"/>
    <property type="match status" value="1"/>
</dbReference>
<evidence type="ECO:0000259" key="7">
    <source>
        <dbReference type="PROSITE" id="PS50262"/>
    </source>
</evidence>
<evidence type="ECO:0000256" key="5">
    <source>
        <dbReference type="ARBA" id="ARBA00023136"/>
    </source>
</evidence>
<dbReference type="GO" id="GO:0016020">
    <property type="term" value="C:membrane"/>
    <property type="evidence" value="ECO:0007669"/>
    <property type="project" value="UniProtKB-SubCell"/>
</dbReference>
<dbReference type="CDD" id="cd14978">
    <property type="entry name" value="7tmA_FMRFamide_R-like"/>
    <property type="match status" value="1"/>
</dbReference>
<keyword evidence="5" id="KW-0472">Membrane</keyword>
<evidence type="ECO:0000256" key="3">
    <source>
        <dbReference type="ARBA" id="ARBA00022692"/>
    </source>
</evidence>
<dbReference type="PROSITE" id="PS50262">
    <property type="entry name" value="G_PROTEIN_RECEP_F1_2"/>
    <property type="match status" value="1"/>
</dbReference>
<dbReference type="GO" id="GO:0004930">
    <property type="term" value="F:G protein-coupled receptor activity"/>
    <property type="evidence" value="ECO:0007669"/>
    <property type="project" value="UniProtKB-KW"/>
</dbReference>